<dbReference type="SMART" id="SM00355">
    <property type="entry name" value="ZnF_C2H2"/>
    <property type="match status" value="2"/>
</dbReference>
<keyword evidence="1" id="KW-0479">Metal-binding</keyword>
<evidence type="ECO:0000313" key="5">
    <source>
        <dbReference type="Proteomes" id="UP000276133"/>
    </source>
</evidence>
<sequence length="390" mass="47021">MNYSPYHYKDTNSFYCHSFQDPESSKVFSNPFERYELENIDQCYLTNIYQRPPTHEYPHMHHSESYVLLKCDECPKLFCSPEYLAMHKQNKHPKKEIIYIQVPTPSIKHRQTVHGKQDESNDSSSTVEESLSSSDQQSVHSNASITRKNWKCHICRQEYYSFKYLKNHLKKKHQSRNEKKQPNIPIVNKSVIDLKRHILVKLKKGMQTKLKRDNPNFEFRNLSDEYPINICNNFLNNFAFLDMCNFWVMSKIYTHQDCYCKTTEFYCTPILNIVDPENSENVIRFKCVIYQNFLRNCIYFVRFSIFCLQFPLLHRIVGGYYEEREIAGEKEYVRKPDFIRLLKYTRQFQVYDKFLMLKMIKSNYKLLFLNINDTFSNLTYFAFTVRFNKF</sequence>
<dbReference type="EMBL" id="REGN01000791">
    <property type="protein sequence ID" value="RNA39087.1"/>
    <property type="molecule type" value="Genomic_DNA"/>
</dbReference>
<dbReference type="InterPro" id="IPR013087">
    <property type="entry name" value="Znf_C2H2_type"/>
</dbReference>
<evidence type="ECO:0000259" key="3">
    <source>
        <dbReference type="PROSITE" id="PS50157"/>
    </source>
</evidence>
<evidence type="ECO:0000256" key="1">
    <source>
        <dbReference type="PROSITE-ProRule" id="PRU00042"/>
    </source>
</evidence>
<feature type="region of interest" description="Disordered" evidence="2">
    <location>
        <begin position="108"/>
        <end position="140"/>
    </location>
</feature>
<dbReference type="STRING" id="10195.A0A3M7STX6"/>
<evidence type="ECO:0000256" key="2">
    <source>
        <dbReference type="SAM" id="MobiDB-lite"/>
    </source>
</evidence>
<evidence type="ECO:0000313" key="4">
    <source>
        <dbReference type="EMBL" id="RNA39087.1"/>
    </source>
</evidence>
<dbReference type="PROSITE" id="PS50157">
    <property type="entry name" value="ZINC_FINGER_C2H2_2"/>
    <property type="match status" value="1"/>
</dbReference>
<feature type="domain" description="C2H2-type" evidence="3">
    <location>
        <begin position="69"/>
        <end position="97"/>
    </location>
</feature>
<comment type="caution">
    <text evidence="4">The sequence shown here is derived from an EMBL/GenBank/DDBJ whole genome shotgun (WGS) entry which is preliminary data.</text>
</comment>
<protein>
    <recommendedName>
        <fullName evidence="3">C2H2-type domain-containing protein</fullName>
    </recommendedName>
</protein>
<keyword evidence="1" id="KW-0863">Zinc-finger</keyword>
<dbReference type="OrthoDB" id="10020956at2759"/>
<dbReference type="PROSITE" id="PS00028">
    <property type="entry name" value="ZINC_FINGER_C2H2_1"/>
    <property type="match status" value="2"/>
</dbReference>
<dbReference type="AlphaFoldDB" id="A0A3M7STX6"/>
<dbReference type="GO" id="GO:0008270">
    <property type="term" value="F:zinc ion binding"/>
    <property type="evidence" value="ECO:0007669"/>
    <property type="project" value="UniProtKB-KW"/>
</dbReference>
<keyword evidence="5" id="KW-1185">Reference proteome</keyword>
<reference evidence="4 5" key="1">
    <citation type="journal article" date="2018" name="Sci. Rep.">
        <title>Genomic signatures of local adaptation to the degree of environmental predictability in rotifers.</title>
        <authorList>
            <person name="Franch-Gras L."/>
            <person name="Hahn C."/>
            <person name="Garcia-Roger E.M."/>
            <person name="Carmona M.J."/>
            <person name="Serra M."/>
            <person name="Gomez A."/>
        </authorList>
    </citation>
    <scope>NUCLEOTIDE SEQUENCE [LARGE SCALE GENOMIC DNA]</scope>
    <source>
        <strain evidence="4">HYR1</strain>
    </source>
</reference>
<name>A0A3M7STX6_BRAPC</name>
<organism evidence="4 5">
    <name type="scientific">Brachionus plicatilis</name>
    <name type="common">Marine rotifer</name>
    <name type="synonym">Brachionus muelleri</name>
    <dbReference type="NCBI Taxonomy" id="10195"/>
    <lineage>
        <taxon>Eukaryota</taxon>
        <taxon>Metazoa</taxon>
        <taxon>Spiralia</taxon>
        <taxon>Gnathifera</taxon>
        <taxon>Rotifera</taxon>
        <taxon>Eurotatoria</taxon>
        <taxon>Monogononta</taxon>
        <taxon>Pseudotrocha</taxon>
        <taxon>Ploima</taxon>
        <taxon>Brachionidae</taxon>
        <taxon>Brachionus</taxon>
    </lineage>
</organism>
<accession>A0A3M7STX6</accession>
<keyword evidence="1" id="KW-0862">Zinc</keyword>
<dbReference type="Proteomes" id="UP000276133">
    <property type="component" value="Unassembled WGS sequence"/>
</dbReference>
<gene>
    <name evidence="4" type="ORF">BpHYR1_016859</name>
</gene>
<proteinExistence type="predicted"/>
<feature type="compositionally biased region" description="Low complexity" evidence="2">
    <location>
        <begin position="122"/>
        <end position="140"/>
    </location>
</feature>